<reference evidence="3" key="1">
    <citation type="submission" date="2019-02" db="EMBL/GenBank/DDBJ databases">
        <authorList>
            <person name="Li S.-H."/>
        </authorList>
    </citation>
    <scope>NUCLEOTIDE SEQUENCE</scope>
    <source>
        <strain evidence="3">IMCC11814</strain>
    </source>
</reference>
<evidence type="ECO:0000256" key="1">
    <source>
        <dbReference type="ARBA" id="ARBA00022801"/>
    </source>
</evidence>
<organism evidence="3 4">
    <name type="scientific">Candidatus Marimicrobium litorale</name>
    <dbReference type="NCBI Taxonomy" id="2518991"/>
    <lineage>
        <taxon>Bacteria</taxon>
        <taxon>Pseudomonadati</taxon>
        <taxon>Pseudomonadota</taxon>
        <taxon>Gammaproteobacteria</taxon>
        <taxon>Cellvibrionales</taxon>
        <taxon>Halieaceae</taxon>
        <taxon>Marimicrobium</taxon>
    </lineage>
</organism>
<dbReference type="RefSeq" id="WP_279247829.1">
    <property type="nucleotide sequence ID" value="NZ_SHNO01000001.1"/>
</dbReference>
<dbReference type="PANTHER" id="PTHR22946:SF9">
    <property type="entry name" value="POLYKETIDE TRANSFERASE AF380"/>
    <property type="match status" value="1"/>
</dbReference>
<dbReference type="InterPro" id="IPR002925">
    <property type="entry name" value="Dienelactn_hydro"/>
</dbReference>
<dbReference type="InterPro" id="IPR050261">
    <property type="entry name" value="FrsA_esterase"/>
</dbReference>
<comment type="caution">
    <text evidence="3">The sequence shown here is derived from an EMBL/GenBank/DDBJ whole genome shotgun (WGS) entry which is preliminary data.</text>
</comment>
<dbReference type="Pfam" id="PF01738">
    <property type="entry name" value="DLH"/>
    <property type="match status" value="1"/>
</dbReference>
<gene>
    <name evidence="3" type="ORF">EYC82_01730</name>
</gene>
<protein>
    <recommendedName>
        <fullName evidence="2">Dienelactone hydrolase domain-containing protein</fullName>
    </recommendedName>
</protein>
<dbReference type="Proteomes" id="UP001143304">
    <property type="component" value="Unassembled WGS sequence"/>
</dbReference>
<dbReference type="InterPro" id="IPR029058">
    <property type="entry name" value="AB_hydrolase_fold"/>
</dbReference>
<proteinExistence type="predicted"/>
<name>A0ABT3T1D7_9GAMM</name>
<keyword evidence="1" id="KW-0378">Hydrolase</keyword>
<accession>A0ABT3T1D7</accession>
<dbReference type="PANTHER" id="PTHR22946">
    <property type="entry name" value="DIENELACTONE HYDROLASE DOMAIN-CONTAINING PROTEIN-RELATED"/>
    <property type="match status" value="1"/>
</dbReference>
<feature type="domain" description="Dienelactone hydrolase" evidence="2">
    <location>
        <begin position="53"/>
        <end position="270"/>
    </location>
</feature>
<dbReference type="EMBL" id="SHNO01000001">
    <property type="protein sequence ID" value="MCX2976076.1"/>
    <property type="molecule type" value="Genomic_DNA"/>
</dbReference>
<evidence type="ECO:0000313" key="3">
    <source>
        <dbReference type="EMBL" id="MCX2976076.1"/>
    </source>
</evidence>
<dbReference type="SUPFAM" id="SSF53474">
    <property type="entry name" value="alpha/beta-Hydrolases"/>
    <property type="match status" value="1"/>
</dbReference>
<sequence>MRFAKPFLTVFVAVVLVIVGVGYTRFYEALHITPLNFAAARDQVVPHIQVVWPRGEGPHPAVLMFHGCGGVKPALLTRANEFANRGYAAVVIDSFKGRNIDWQRVCDGEILFGDQRAVDVLVGLDFVRRDARFDPGHLFLAGYSHGGWTVLESVFYNGELPRGLLDAPNTSLDGVRGVVAWYPYCGLVARFRGGWQAELPILMLLAEEDQITPAQPCVDVARSMARAGRPVDWRVFEDAAHGFDTTHDWVRGYDAEIHAKARAIQEEFLDAH</sequence>
<dbReference type="Gene3D" id="3.40.50.1820">
    <property type="entry name" value="alpha/beta hydrolase"/>
    <property type="match status" value="1"/>
</dbReference>
<keyword evidence="4" id="KW-1185">Reference proteome</keyword>
<evidence type="ECO:0000313" key="4">
    <source>
        <dbReference type="Proteomes" id="UP001143304"/>
    </source>
</evidence>
<evidence type="ECO:0000259" key="2">
    <source>
        <dbReference type="Pfam" id="PF01738"/>
    </source>
</evidence>